<evidence type="ECO:0000256" key="11">
    <source>
        <dbReference type="ARBA" id="ARBA00023136"/>
    </source>
</evidence>
<evidence type="ECO:0000313" key="26">
    <source>
        <dbReference type="Proteomes" id="UP000184603"/>
    </source>
</evidence>
<comment type="catalytic activity">
    <reaction evidence="13">
        <text>(5Z,8Z,11Z,14Z)-eicosatetraenoyl-CoA + H2O = (5Z,8Z,11Z,14Z)-eicosatetraenoate + CoA + H(+)</text>
        <dbReference type="Rhea" id="RHEA:40151"/>
        <dbReference type="ChEBI" id="CHEBI:15377"/>
        <dbReference type="ChEBI" id="CHEBI:15378"/>
        <dbReference type="ChEBI" id="CHEBI:32395"/>
        <dbReference type="ChEBI" id="CHEBI:57287"/>
        <dbReference type="ChEBI" id="CHEBI:57368"/>
    </reaction>
    <physiologicalReaction direction="left-to-right" evidence="13">
        <dbReference type="Rhea" id="RHEA:40152"/>
    </physiologicalReaction>
</comment>
<dbReference type="OrthoDB" id="5505920at2"/>
<comment type="catalytic activity">
    <reaction evidence="22">
        <text>dodecanoyl-CoA + H2O = dodecanoate + CoA + H(+)</text>
        <dbReference type="Rhea" id="RHEA:30135"/>
        <dbReference type="ChEBI" id="CHEBI:15377"/>
        <dbReference type="ChEBI" id="CHEBI:15378"/>
        <dbReference type="ChEBI" id="CHEBI:18262"/>
        <dbReference type="ChEBI" id="CHEBI:57287"/>
        <dbReference type="ChEBI" id="CHEBI:57375"/>
    </reaction>
    <physiologicalReaction direction="left-to-right" evidence="22">
        <dbReference type="Rhea" id="RHEA:30136"/>
    </physiologicalReaction>
</comment>
<name>A0A1M7XYK4_9BACT</name>
<dbReference type="SUPFAM" id="SSF54637">
    <property type="entry name" value="Thioesterase/thiol ester dehydrase-isomerase"/>
    <property type="match status" value="1"/>
</dbReference>
<evidence type="ECO:0000256" key="22">
    <source>
        <dbReference type="ARBA" id="ARBA00048074"/>
    </source>
</evidence>
<dbReference type="EMBL" id="FRFE01000002">
    <property type="protein sequence ID" value="SHO44142.1"/>
    <property type="molecule type" value="Genomic_DNA"/>
</dbReference>
<feature type="domain" description="Thioesterase" evidence="24">
    <location>
        <begin position="55"/>
        <end position="133"/>
    </location>
</feature>
<evidence type="ECO:0000256" key="20">
    <source>
        <dbReference type="ARBA" id="ARBA00047734"/>
    </source>
</evidence>
<gene>
    <name evidence="25" type="ORF">SAMN02745220_00665</name>
</gene>
<dbReference type="InterPro" id="IPR029069">
    <property type="entry name" value="HotDog_dom_sf"/>
</dbReference>
<dbReference type="Proteomes" id="UP000184603">
    <property type="component" value="Unassembled WGS sequence"/>
</dbReference>
<evidence type="ECO:0000256" key="2">
    <source>
        <dbReference type="ARBA" id="ARBA00004496"/>
    </source>
</evidence>
<evidence type="ECO:0000256" key="9">
    <source>
        <dbReference type="ARBA" id="ARBA00022946"/>
    </source>
</evidence>
<comment type="subcellular location">
    <subcellularLocation>
        <location evidence="3">Cell projection</location>
        <location evidence="3">Ruffle membrane</location>
    </subcellularLocation>
    <subcellularLocation>
        <location evidence="2">Cytoplasm</location>
    </subcellularLocation>
    <subcellularLocation>
        <location evidence="1">Membrane</location>
        <topology evidence="1">Peripheral membrane protein</topology>
    </subcellularLocation>
</comment>
<evidence type="ECO:0000256" key="21">
    <source>
        <dbReference type="ARBA" id="ARBA00047969"/>
    </source>
</evidence>
<comment type="similarity">
    <text evidence="15">Belongs to the THEM4/THEM5 thioesterase family.</text>
</comment>
<evidence type="ECO:0000256" key="7">
    <source>
        <dbReference type="ARBA" id="ARBA00022801"/>
    </source>
</evidence>
<evidence type="ECO:0000256" key="12">
    <source>
        <dbReference type="ARBA" id="ARBA00023273"/>
    </source>
</evidence>
<keyword evidence="9" id="KW-0809">Transit peptide</keyword>
<dbReference type="InterPro" id="IPR052365">
    <property type="entry name" value="THEM4/THEM5_acyl-CoA_thioest"/>
</dbReference>
<dbReference type="EC" id="3.1.2.2" evidence="16"/>
<keyword evidence="10" id="KW-0443">Lipid metabolism</keyword>
<evidence type="ECO:0000256" key="17">
    <source>
        <dbReference type="ARBA" id="ARBA00040123"/>
    </source>
</evidence>
<dbReference type="GO" id="GO:0005737">
    <property type="term" value="C:cytoplasm"/>
    <property type="evidence" value="ECO:0007669"/>
    <property type="project" value="UniProtKB-SubCell"/>
</dbReference>
<comment type="catalytic activity">
    <reaction evidence="20">
        <text>hexadecanoyl-CoA + H2O = hexadecanoate + CoA + H(+)</text>
        <dbReference type="Rhea" id="RHEA:16645"/>
        <dbReference type="ChEBI" id="CHEBI:7896"/>
        <dbReference type="ChEBI" id="CHEBI:15377"/>
        <dbReference type="ChEBI" id="CHEBI:15378"/>
        <dbReference type="ChEBI" id="CHEBI:57287"/>
        <dbReference type="ChEBI" id="CHEBI:57379"/>
        <dbReference type="EC" id="3.1.2.2"/>
    </reaction>
    <physiologicalReaction direction="left-to-right" evidence="20">
        <dbReference type="Rhea" id="RHEA:16646"/>
    </physiologicalReaction>
</comment>
<evidence type="ECO:0000256" key="14">
    <source>
        <dbReference type="ARBA" id="ARBA00037002"/>
    </source>
</evidence>
<dbReference type="PANTHER" id="PTHR12418">
    <property type="entry name" value="ACYL-COENZYME A THIOESTERASE THEM4"/>
    <property type="match status" value="1"/>
</dbReference>
<keyword evidence="6" id="KW-0053">Apoptosis</keyword>
<comment type="catalytic activity">
    <reaction evidence="21">
        <text>decanoyl-CoA + H2O = decanoate + CoA + H(+)</text>
        <dbReference type="Rhea" id="RHEA:40059"/>
        <dbReference type="ChEBI" id="CHEBI:15377"/>
        <dbReference type="ChEBI" id="CHEBI:15378"/>
        <dbReference type="ChEBI" id="CHEBI:27689"/>
        <dbReference type="ChEBI" id="CHEBI:57287"/>
        <dbReference type="ChEBI" id="CHEBI:61430"/>
    </reaction>
    <physiologicalReaction direction="left-to-right" evidence="21">
        <dbReference type="Rhea" id="RHEA:40060"/>
    </physiologicalReaction>
</comment>
<evidence type="ECO:0000256" key="6">
    <source>
        <dbReference type="ARBA" id="ARBA00022703"/>
    </source>
</evidence>
<reference evidence="25 26" key="1">
    <citation type="submission" date="2016-12" db="EMBL/GenBank/DDBJ databases">
        <authorList>
            <person name="Song W.-J."/>
            <person name="Kurnit D.M."/>
        </authorList>
    </citation>
    <scope>NUCLEOTIDE SEQUENCE [LARGE SCALE GENOMIC DNA]</scope>
    <source>
        <strain evidence="25 26">DSM 18488</strain>
    </source>
</reference>
<accession>A0A1M7XYK4</accession>
<dbReference type="Pfam" id="PF03061">
    <property type="entry name" value="4HBT"/>
    <property type="match status" value="1"/>
</dbReference>
<evidence type="ECO:0000256" key="4">
    <source>
        <dbReference type="ARBA" id="ARBA00022475"/>
    </source>
</evidence>
<dbReference type="AlphaFoldDB" id="A0A1M7XYK4"/>
<dbReference type="GO" id="GO:0016020">
    <property type="term" value="C:membrane"/>
    <property type="evidence" value="ECO:0007669"/>
    <property type="project" value="UniProtKB-SubCell"/>
</dbReference>
<dbReference type="InterPro" id="IPR006683">
    <property type="entry name" value="Thioestr_dom"/>
</dbReference>
<evidence type="ECO:0000256" key="23">
    <source>
        <dbReference type="ARBA" id="ARBA00048180"/>
    </source>
</evidence>
<comment type="catalytic activity">
    <reaction evidence="19">
        <text>octanoyl-CoA + H2O = octanoate + CoA + H(+)</text>
        <dbReference type="Rhea" id="RHEA:30143"/>
        <dbReference type="ChEBI" id="CHEBI:15377"/>
        <dbReference type="ChEBI" id="CHEBI:15378"/>
        <dbReference type="ChEBI" id="CHEBI:25646"/>
        <dbReference type="ChEBI" id="CHEBI:57287"/>
        <dbReference type="ChEBI" id="CHEBI:57386"/>
    </reaction>
    <physiologicalReaction direction="left-to-right" evidence="19">
        <dbReference type="Rhea" id="RHEA:30144"/>
    </physiologicalReaction>
</comment>
<evidence type="ECO:0000256" key="19">
    <source>
        <dbReference type="ARBA" id="ARBA00047588"/>
    </source>
</evidence>
<evidence type="ECO:0000256" key="5">
    <source>
        <dbReference type="ARBA" id="ARBA00022490"/>
    </source>
</evidence>
<keyword evidence="4" id="KW-1003">Cell membrane</keyword>
<keyword evidence="12" id="KW-0966">Cell projection</keyword>
<evidence type="ECO:0000256" key="16">
    <source>
        <dbReference type="ARBA" id="ARBA00038848"/>
    </source>
</evidence>
<dbReference type="GO" id="GO:0016790">
    <property type="term" value="F:thiolester hydrolase activity"/>
    <property type="evidence" value="ECO:0007669"/>
    <property type="project" value="UniProtKB-ARBA"/>
</dbReference>
<keyword evidence="26" id="KW-1185">Reference proteome</keyword>
<evidence type="ECO:0000256" key="8">
    <source>
        <dbReference type="ARBA" id="ARBA00022832"/>
    </source>
</evidence>
<keyword evidence="7" id="KW-0378">Hydrolase</keyword>
<evidence type="ECO:0000256" key="1">
    <source>
        <dbReference type="ARBA" id="ARBA00004170"/>
    </source>
</evidence>
<dbReference type="STRING" id="1121416.SAMN02745220_00665"/>
<evidence type="ECO:0000256" key="3">
    <source>
        <dbReference type="ARBA" id="ARBA00004632"/>
    </source>
</evidence>
<dbReference type="Gene3D" id="3.10.129.10">
    <property type="entry name" value="Hotdog Thioesterase"/>
    <property type="match status" value="1"/>
</dbReference>
<keyword evidence="11" id="KW-0472">Membrane</keyword>
<evidence type="ECO:0000256" key="13">
    <source>
        <dbReference type="ARBA" id="ARBA00035852"/>
    </source>
</evidence>
<comment type="catalytic activity">
    <reaction evidence="23">
        <text>tetradecanoyl-CoA + H2O = tetradecanoate + CoA + H(+)</text>
        <dbReference type="Rhea" id="RHEA:40119"/>
        <dbReference type="ChEBI" id="CHEBI:15377"/>
        <dbReference type="ChEBI" id="CHEBI:15378"/>
        <dbReference type="ChEBI" id="CHEBI:30807"/>
        <dbReference type="ChEBI" id="CHEBI:57287"/>
        <dbReference type="ChEBI" id="CHEBI:57385"/>
    </reaction>
    <physiologicalReaction direction="left-to-right" evidence="23">
        <dbReference type="Rhea" id="RHEA:40120"/>
    </physiologicalReaction>
</comment>
<comment type="catalytic activity">
    <reaction evidence="14">
        <text>(9Z)-octadecenoyl-CoA + H2O = (9Z)-octadecenoate + CoA + H(+)</text>
        <dbReference type="Rhea" id="RHEA:40139"/>
        <dbReference type="ChEBI" id="CHEBI:15377"/>
        <dbReference type="ChEBI" id="CHEBI:15378"/>
        <dbReference type="ChEBI" id="CHEBI:30823"/>
        <dbReference type="ChEBI" id="CHEBI:57287"/>
        <dbReference type="ChEBI" id="CHEBI:57387"/>
    </reaction>
    <physiologicalReaction direction="left-to-right" evidence="14">
        <dbReference type="Rhea" id="RHEA:40140"/>
    </physiologicalReaction>
</comment>
<evidence type="ECO:0000256" key="15">
    <source>
        <dbReference type="ARBA" id="ARBA00038456"/>
    </source>
</evidence>
<dbReference type="RefSeq" id="WP_073612020.1">
    <property type="nucleotide sequence ID" value="NZ_FRFE01000002.1"/>
</dbReference>
<sequence length="147" mass="15871">MCDTAIQDLYAEEFANCFGCGRNNQHGLQLKSHWQGDECICRHTPKSHYTGGVPGFLYGGMIASLIDCHGAATAAAAKSRESGEPISRFVTASLNVDFVKPTPIGIELEIRGKATEIKNRKVTVALQLFAGETLCATGKMILVQLKN</sequence>
<organism evidence="25 26">
    <name type="scientific">Desulfopila aestuarii DSM 18488</name>
    <dbReference type="NCBI Taxonomy" id="1121416"/>
    <lineage>
        <taxon>Bacteria</taxon>
        <taxon>Pseudomonadati</taxon>
        <taxon>Thermodesulfobacteriota</taxon>
        <taxon>Desulfobulbia</taxon>
        <taxon>Desulfobulbales</taxon>
        <taxon>Desulfocapsaceae</taxon>
        <taxon>Desulfopila</taxon>
    </lineage>
</organism>
<dbReference type="GO" id="GO:0006631">
    <property type="term" value="P:fatty acid metabolic process"/>
    <property type="evidence" value="ECO:0007669"/>
    <property type="project" value="UniProtKB-KW"/>
</dbReference>
<dbReference type="CDD" id="cd03443">
    <property type="entry name" value="PaaI_thioesterase"/>
    <property type="match status" value="1"/>
</dbReference>
<evidence type="ECO:0000259" key="24">
    <source>
        <dbReference type="Pfam" id="PF03061"/>
    </source>
</evidence>
<proteinExistence type="inferred from homology"/>
<keyword evidence="8" id="KW-0276">Fatty acid metabolism</keyword>
<evidence type="ECO:0000313" key="25">
    <source>
        <dbReference type="EMBL" id="SHO44142.1"/>
    </source>
</evidence>
<evidence type="ECO:0000256" key="10">
    <source>
        <dbReference type="ARBA" id="ARBA00023098"/>
    </source>
</evidence>
<dbReference type="PANTHER" id="PTHR12418:SF19">
    <property type="entry name" value="ACYL-COENZYME A THIOESTERASE THEM4"/>
    <property type="match status" value="1"/>
</dbReference>
<protein>
    <recommendedName>
        <fullName evidence="17">Acyl-coenzyme A thioesterase THEM4</fullName>
        <ecNumber evidence="16">3.1.2.2</ecNumber>
    </recommendedName>
    <alternativeName>
        <fullName evidence="18">Thioesterase superfamily member 4</fullName>
    </alternativeName>
</protein>
<evidence type="ECO:0000256" key="18">
    <source>
        <dbReference type="ARBA" id="ARBA00043210"/>
    </source>
</evidence>
<keyword evidence="5" id="KW-0963">Cytoplasm</keyword>